<reference evidence="1 2" key="1">
    <citation type="submission" date="2017-03" db="EMBL/GenBank/DDBJ databases">
        <title>Genome analysis of Rhizobial strains effectives or ineffectives for nitrogen fixation isolated from bean seeds.</title>
        <authorList>
            <person name="Peralta H."/>
            <person name="Aguilar-Vera A."/>
            <person name="Mora Y."/>
            <person name="Vargas-Lagunas C."/>
            <person name="Girard L."/>
            <person name="Mora J."/>
        </authorList>
    </citation>
    <scope>NUCLEOTIDE SEQUENCE [LARGE SCALE GENOMIC DNA]</scope>
    <source>
        <strain evidence="1 2">CCGM3</strain>
    </source>
</reference>
<sequence length="519" mass="54439">MRQAARPNAKTARVSPSFDWVAPTGGWRTDIEMADMPKDAAFQLDNFFPESNRVRARYGSQPFATGLGGDVQTIIPYSGALNKLFATAGSGLFDITGGGAVGAPVVSGLGSAHWSAQQFTNAGGQFIRMVNGVDTPLLYNGSVWSTTAITGITNPNALLAVTAYRSRLWFIEKNSTNVWYLATDAVSGAATLLNVGGNMKYGGVLTAIGVWTIPVSTGIQQTLAIMTTEGELLVYTGSNPADAANWSFVGSFKLGNPIGFDRCLLNVGADLAIMTTDGIIPITKAVQLDRGATDLGAITKPIGPTWLDTVASVGTSSNQWQLSAFPKRRMAIVNLPNDLGAYQYVMNTETGAWCRFVGFMASCWGTWEERLFFGANDGTVYEAEVGASDSGTAIDALMVGAWSRFGDGISPKYSKAIGATTQIGPNTTMYAGVSVDYQTSVPLAVLSTVPVSASSRWGTAVWGQSHFPGTTLTRTFATAGGTGVALAPTIRALISGDSGSVSEAGVIGGTILYERGQPI</sequence>
<gene>
    <name evidence="1" type="ORF">B5K06_11840</name>
</gene>
<evidence type="ECO:0000313" key="2">
    <source>
        <dbReference type="Proteomes" id="UP000254939"/>
    </source>
</evidence>
<protein>
    <submittedName>
        <fullName evidence="1">Uncharacterized protein</fullName>
    </submittedName>
</protein>
<accession>A0A370KRJ9</accession>
<dbReference type="EMBL" id="NAAC01000011">
    <property type="protein sequence ID" value="RDJ12418.1"/>
    <property type="molecule type" value="Genomic_DNA"/>
</dbReference>
<proteinExistence type="predicted"/>
<dbReference type="AlphaFoldDB" id="A0A370KRJ9"/>
<organism evidence="1 2">
    <name type="scientific">Rhizobium grahamii</name>
    <dbReference type="NCBI Taxonomy" id="1120045"/>
    <lineage>
        <taxon>Bacteria</taxon>
        <taxon>Pseudomonadati</taxon>
        <taxon>Pseudomonadota</taxon>
        <taxon>Alphaproteobacteria</taxon>
        <taxon>Hyphomicrobiales</taxon>
        <taxon>Rhizobiaceae</taxon>
        <taxon>Rhizobium/Agrobacterium group</taxon>
        <taxon>Rhizobium</taxon>
    </lineage>
</organism>
<comment type="caution">
    <text evidence="1">The sequence shown here is derived from an EMBL/GenBank/DDBJ whole genome shotgun (WGS) entry which is preliminary data.</text>
</comment>
<dbReference type="Proteomes" id="UP000254939">
    <property type="component" value="Unassembled WGS sequence"/>
</dbReference>
<dbReference type="OrthoDB" id="7223544at2"/>
<evidence type="ECO:0000313" key="1">
    <source>
        <dbReference type="EMBL" id="RDJ12418.1"/>
    </source>
</evidence>
<name>A0A370KRJ9_9HYPH</name>